<dbReference type="Proteomes" id="UP000479190">
    <property type="component" value="Unassembled WGS sequence"/>
</dbReference>
<name>A0A6H5HZJ3_9HYME</name>
<evidence type="ECO:0000313" key="1">
    <source>
        <dbReference type="EMBL" id="CAB0029323.1"/>
    </source>
</evidence>
<gene>
    <name evidence="1" type="ORF">TBRA_LOCUS1364</name>
</gene>
<evidence type="ECO:0000313" key="2">
    <source>
        <dbReference type="Proteomes" id="UP000479190"/>
    </source>
</evidence>
<reference evidence="1 2" key="1">
    <citation type="submission" date="2020-02" db="EMBL/GenBank/DDBJ databases">
        <authorList>
            <person name="Ferguson B K."/>
        </authorList>
    </citation>
    <scope>NUCLEOTIDE SEQUENCE [LARGE SCALE GENOMIC DNA]</scope>
</reference>
<sequence length="245" mass="27883">MVSFDYYDPSTIFEDNGSGRPMTGGANFELAESFVDSRSPESRWDRNAGAVALYDEDGKIIYRQSGISHGNKYFKYYTKSSGYKATSYGHTERKLMRDALDYLLADQSELPGPSSLFKSSTGLEQEYKILKYLTENTAEYRRHLEEKKIIVKIWSERPACTTETNEDVGGANCTDFVKNICPEGSQFGYIVKDYTRSDNQNGAPKVRAAFGVLESAYKEFKQSRTRCSKQCRPMRRTSWAGHRCN</sequence>
<keyword evidence="2" id="KW-1185">Reference proteome</keyword>
<organism evidence="1 2">
    <name type="scientific">Trichogramma brassicae</name>
    <dbReference type="NCBI Taxonomy" id="86971"/>
    <lineage>
        <taxon>Eukaryota</taxon>
        <taxon>Metazoa</taxon>
        <taxon>Ecdysozoa</taxon>
        <taxon>Arthropoda</taxon>
        <taxon>Hexapoda</taxon>
        <taxon>Insecta</taxon>
        <taxon>Pterygota</taxon>
        <taxon>Neoptera</taxon>
        <taxon>Endopterygota</taxon>
        <taxon>Hymenoptera</taxon>
        <taxon>Apocrita</taxon>
        <taxon>Proctotrupomorpha</taxon>
        <taxon>Chalcidoidea</taxon>
        <taxon>Trichogrammatidae</taxon>
        <taxon>Trichogramma</taxon>
    </lineage>
</organism>
<dbReference type="EMBL" id="CADCXV010000302">
    <property type="protein sequence ID" value="CAB0029323.1"/>
    <property type="molecule type" value="Genomic_DNA"/>
</dbReference>
<accession>A0A6H5HZJ3</accession>
<dbReference type="AlphaFoldDB" id="A0A6H5HZJ3"/>
<dbReference type="OrthoDB" id="8195707at2759"/>
<protein>
    <submittedName>
        <fullName evidence="1">Uncharacterized protein</fullName>
    </submittedName>
</protein>
<proteinExistence type="predicted"/>